<sequence length="115" mass="12428">MKLLLDENLEAAILRGLLRLSPGLDVVRVVDVGLAGAPDQAVLAWAAEQGRVVVSRDRATMSLEAARRIESGEPMPGLLLIRRRASVGEVLRALELILACAQEGELEGVIEYIPF</sequence>
<evidence type="ECO:0000259" key="1">
    <source>
        <dbReference type="Pfam" id="PF18480"/>
    </source>
</evidence>
<dbReference type="Pfam" id="PF18480">
    <property type="entry name" value="DUF5615"/>
    <property type="match status" value="1"/>
</dbReference>
<dbReference type="EMBL" id="QWKZ01000001">
    <property type="protein sequence ID" value="RIH90120.1"/>
    <property type="molecule type" value="Genomic_DNA"/>
</dbReference>
<dbReference type="OrthoDB" id="32854at2"/>
<evidence type="ECO:0000313" key="2">
    <source>
        <dbReference type="EMBL" id="RIH90120.1"/>
    </source>
</evidence>
<reference evidence="2 3" key="1">
    <citation type="submission" date="2018-08" db="EMBL/GenBank/DDBJ databases">
        <title>Meiothermus luteus KCTC 52599 genome sequencing project.</title>
        <authorList>
            <person name="Da Costa M.S."/>
            <person name="Albuquerque L."/>
            <person name="Raposo P."/>
            <person name="Froufe H.J.C."/>
            <person name="Barroso C.S."/>
            <person name="Egas C."/>
        </authorList>
    </citation>
    <scope>NUCLEOTIDE SEQUENCE [LARGE SCALE GENOMIC DNA]</scope>
    <source>
        <strain evidence="2 3">KCTC 52599</strain>
    </source>
</reference>
<protein>
    <recommendedName>
        <fullName evidence="1">DUF5615 domain-containing protein</fullName>
    </recommendedName>
</protein>
<dbReference type="Proteomes" id="UP000265800">
    <property type="component" value="Unassembled WGS sequence"/>
</dbReference>
<dbReference type="InterPro" id="IPR041049">
    <property type="entry name" value="DUF5615"/>
</dbReference>
<name>A0A399F297_9DEIN</name>
<gene>
    <name evidence="2" type="ORF">Mlute_00042</name>
</gene>
<accession>A0A399F297</accession>
<dbReference type="AlphaFoldDB" id="A0A399F297"/>
<feature type="domain" description="DUF5615" evidence="1">
    <location>
        <begin position="1"/>
        <end position="96"/>
    </location>
</feature>
<dbReference type="RefSeq" id="WP_119358768.1">
    <property type="nucleotide sequence ID" value="NZ_QWKZ01000001.1"/>
</dbReference>
<evidence type="ECO:0000313" key="3">
    <source>
        <dbReference type="Proteomes" id="UP000265800"/>
    </source>
</evidence>
<proteinExistence type="predicted"/>
<organism evidence="2 3">
    <name type="scientific">Meiothermus luteus</name>
    <dbReference type="NCBI Taxonomy" id="2026184"/>
    <lineage>
        <taxon>Bacteria</taxon>
        <taxon>Thermotogati</taxon>
        <taxon>Deinococcota</taxon>
        <taxon>Deinococci</taxon>
        <taxon>Thermales</taxon>
        <taxon>Thermaceae</taxon>
        <taxon>Meiothermus</taxon>
    </lineage>
</organism>
<comment type="caution">
    <text evidence="2">The sequence shown here is derived from an EMBL/GenBank/DDBJ whole genome shotgun (WGS) entry which is preliminary data.</text>
</comment>
<keyword evidence="3" id="KW-1185">Reference proteome</keyword>